<evidence type="ECO:0000313" key="6">
    <source>
        <dbReference type="Proteomes" id="UP000240287"/>
    </source>
</evidence>
<organism evidence="5 7">
    <name type="scientific">Synechococcus phage S-CAM1</name>
    <dbReference type="NCBI Taxonomy" id="754037"/>
    <lineage>
        <taxon>Viruses</taxon>
        <taxon>Duplodnaviria</taxon>
        <taxon>Heunggongvirae</taxon>
        <taxon>Uroviricota</taxon>
        <taxon>Caudoviricetes</taxon>
        <taxon>Pantevenvirales</taxon>
        <taxon>Kyanoviridae</taxon>
        <taxon>Anaposvirus</taxon>
        <taxon>Anaposvirus socalone</taxon>
    </lineage>
</organism>
<dbReference type="Proteomes" id="UP000241265">
    <property type="component" value="Genome"/>
</dbReference>
<dbReference type="Proteomes" id="UP000241610">
    <property type="component" value="Segment"/>
</dbReference>
<dbReference type="Gene3D" id="2.60.340.10">
    <property type="entry name" value="baseplate structural protein gp8, domain 1"/>
    <property type="match status" value="3"/>
</dbReference>
<protein>
    <submittedName>
        <fullName evidence="5">Baseplate wedge</fullName>
    </submittedName>
</protein>
<dbReference type="EMBL" id="KU686196">
    <property type="protein sequence ID" value="AOV58343.1"/>
    <property type="molecule type" value="Genomic_DNA"/>
</dbReference>
<sequence>MAAIISEKFRIFNAKQFLESLTEGSSDTGVDRSRMYFFVGRPQAWDSFLEVYSTDGGSFAVGNEVYVGANYAGATFKATIAKVLPESLLLNLVGPLPTSAPALGSLLKEYDGSADTGVQATTGVYRYSTENVPPVPLDNLTEKFSVYSDIIAAKRITSSYARSVVRRYNWDTANNPKFDMWKPNYSATPAGGGQVGVGTALGGSSISGAKFYVMNQGYEVFKCLYNGETVANPSGVNVVHEPKTNPSSGLGTYANGIFTAPDGSYVWKYMYTMPTDDVLAFLSSDFMPLAAVGETSRVATETAAVAGSLNIALIKDAGTGLTNGTFYAPVLGDGTGAVAKLVVAGGAIDQIEMETVGSGYTYASIPVTTGIPSGTAGSTEAIGLFSDNALTVSQAVAATSAPSLEVIIPPQGGHGSDFETEFNAKRVMANIRLTFVESAGDFPVDNDFRRIGIIKDPYDYGTTTFSTSDTLSGLKAVKITGATGDFTPDEMITQTVAGGTAKGTVVSWTLDAGSPTPTPGTPGSGVLKYMQSSEYHMDANYIVRAFASDAANAIVGVDSASQGTVDVALADGTELIGSVFTDGLSDPEIEANTGDLIYIENRRLITRAADQIEDIKLVIEF</sequence>
<dbReference type="EMBL" id="KU686193">
    <property type="protein sequence ID" value="AOV57593.1"/>
    <property type="molecule type" value="Genomic_DNA"/>
</dbReference>
<reference evidence="6 7" key="1">
    <citation type="journal article" date="2016" name="Virology">
        <title>The genomic content and context of auxiliary metabolic genes in marine cyanomyoviruses.</title>
        <authorList>
            <person name="Crummett L.T."/>
            <person name="Puxty R.J."/>
            <person name="Weihe C."/>
            <person name="Marston M.F."/>
            <person name="Martiny J.B."/>
        </authorList>
    </citation>
    <scope>NUCLEOTIDE SEQUENCE [LARGE SCALE GENOMIC DNA]</scope>
    <source>
        <strain evidence="1">0309SB33</strain>
        <strain evidence="2">0310NB17</strain>
        <strain evidence="3">0809CC03</strain>
        <strain evidence="4">0810SB17</strain>
        <strain evidence="5">0910CC29</strain>
    </source>
</reference>
<evidence type="ECO:0000313" key="2">
    <source>
        <dbReference type="EMBL" id="AOV57593.1"/>
    </source>
</evidence>
<dbReference type="EMBL" id="KU686192">
    <property type="protein sequence ID" value="AOV57343.1"/>
    <property type="molecule type" value="Genomic_DNA"/>
</dbReference>
<dbReference type="Proteomes" id="UP000240287">
    <property type="component" value="Genome"/>
</dbReference>
<dbReference type="EMBL" id="KU686194">
    <property type="protein sequence ID" value="AOV57843.1"/>
    <property type="molecule type" value="Genomic_DNA"/>
</dbReference>
<dbReference type="EMBL" id="KU686195">
    <property type="protein sequence ID" value="AOV58093.1"/>
    <property type="molecule type" value="Genomic_DNA"/>
</dbReference>
<name>A0A1D8KI78_9CAUD</name>
<dbReference type="InterPro" id="IPR036327">
    <property type="entry name" value="Gp8_sf"/>
</dbReference>
<evidence type="ECO:0000313" key="3">
    <source>
        <dbReference type="EMBL" id="AOV57843.1"/>
    </source>
</evidence>
<evidence type="ECO:0000313" key="1">
    <source>
        <dbReference type="EMBL" id="AOV57343.1"/>
    </source>
</evidence>
<dbReference type="Proteomes" id="UP000241591">
    <property type="component" value="Segment"/>
</dbReference>
<accession>A0A1D8KI78</accession>
<dbReference type="Gene3D" id="2.170.290.10">
    <property type="entry name" value="baseplate structural protein gp8, domain 2"/>
    <property type="match status" value="1"/>
</dbReference>
<proteinExistence type="predicted"/>
<evidence type="ECO:0000313" key="7">
    <source>
        <dbReference type="Proteomes" id="UP000241265"/>
    </source>
</evidence>
<evidence type="ECO:0000313" key="4">
    <source>
        <dbReference type="EMBL" id="AOV58093.1"/>
    </source>
</evidence>
<dbReference type="SUPFAM" id="SSF89433">
    <property type="entry name" value="Baseplate structural protein gp8"/>
    <property type="match status" value="2"/>
</dbReference>
<evidence type="ECO:0000313" key="5">
    <source>
        <dbReference type="EMBL" id="AOV58343.1"/>
    </source>
</evidence>
<gene>
    <name evidence="3" type="ORF">C030809_088</name>
    <name evidence="5" type="ORF">C290910_088</name>
    <name evidence="2" type="ORF">N170310_088</name>
    <name evidence="1" type="ORF">N330309_088</name>
    <name evidence="4" type="ORF">S170810_088</name>
</gene>
<dbReference type="Proteomes" id="UP000241494">
    <property type="component" value="Segment"/>
</dbReference>